<dbReference type="PROSITE" id="PS50108">
    <property type="entry name" value="CRIB"/>
    <property type="match status" value="1"/>
</dbReference>
<proteinExistence type="predicted"/>
<dbReference type="Pfam" id="PF25502">
    <property type="entry name" value="DUF7915"/>
    <property type="match status" value="1"/>
</dbReference>
<comment type="caution">
    <text evidence="3">The sequence shown here is derived from an EMBL/GenBank/DDBJ whole genome shotgun (WGS) entry which is preliminary data.</text>
</comment>
<dbReference type="InterPro" id="IPR057237">
    <property type="entry name" value="DUF7915"/>
</dbReference>
<dbReference type="Proteomes" id="UP001346149">
    <property type="component" value="Unassembled WGS sequence"/>
</dbReference>
<feature type="region of interest" description="Disordered" evidence="1">
    <location>
        <begin position="375"/>
        <end position="570"/>
    </location>
</feature>
<sequence>MLPPDVCPKEDAVRVFLEHLVDPLLPVKCSERATPSLLQQQSVAKQVHAVVILYNYYHRKQSVELEFLYFTTFCKLAVLLRPTLSAYMNWMKGSNDPELTDPEKQFSLTEKAIMDACDVCLRLDPSKETPITKGWPVSKVTVLLVDSRKESFWLQFGSIAQGVWSVIEKSTDEASQNQESTSKRKKICRRPVKDDPDFDEDTLRQLAFSAVKETAGSDLGDLLVLESHVVYSLSKEKSVSCFYIMECSKSPNSKVSQIPAKDVIDRLQEPLITRSTDGWCITSAVEYFLMFPYAGILLEWFSRLREDLNGSFGSFPTGLPLHLTGGSSDAPPIARMSTKVKGLLKGLRYISTIFEEGEEQEMVIGFPTDVKHVAHIGMDGPSDSPPSWMDDFKQSQGEGDVHKVSDGDSAQKASEGSSGTGAKAANSITGSPARDLPEVPKPRRHSSSSSNGAESPTKAKSEKRRHHRRSSKGGLSGSDFLESGVVEPSGKAKHEKPHHSRRSSKGSHGKDFLEPQSSEAESESGLESPKKLPDIPKTTRKKKSKDSEGSTRRSKAIKEGGIENRLTAVS</sequence>
<name>A0AAN7MKG8_TRANT</name>
<dbReference type="InterPro" id="IPR000095">
    <property type="entry name" value="CRIB_dom"/>
</dbReference>
<evidence type="ECO:0000259" key="2">
    <source>
        <dbReference type="PROSITE" id="PS50108"/>
    </source>
</evidence>
<feature type="compositionally biased region" description="Basic and acidic residues" evidence="1">
    <location>
        <begin position="545"/>
        <end position="562"/>
    </location>
</feature>
<feature type="compositionally biased region" description="Basic residues" evidence="1">
    <location>
        <begin position="461"/>
        <end position="471"/>
    </location>
</feature>
<feature type="region of interest" description="Disordered" evidence="1">
    <location>
        <begin position="174"/>
        <end position="193"/>
    </location>
</feature>
<evidence type="ECO:0000256" key="1">
    <source>
        <dbReference type="SAM" id="MobiDB-lite"/>
    </source>
</evidence>
<gene>
    <name evidence="3" type="ORF">SAY86_029119</name>
</gene>
<accession>A0AAN7MKG8</accession>
<dbReference type="EMBL" id="JAXQNO010000006">
    <property type="protein sequence ID" value="KAK4796793.1"/>
    <property type="molecule type" value="Genomic_DNA"/>
</dbReference>
<protein>
    <recommendedName>
        <fullName evidence="2">CRIB domain-containing protein</fullName>
    </recommendedName>
</protein>
<reference evidence="3 4" key="1">
    <citation type="journal article" date="2023" name="Hortic Res">
        <title>Pangenome of water caltrop reveals structural variations and asymmetric subgenome divergence after allopolyploidization.</title>
        <authorList>
            <person name="Zhang X."/>
            <person name="Chen Y."/>
            <person name="Wang L."/>
            <person name="Yuan Y."/>
            <person name="Fang M."/>
            <person name="Shi L."/>
            <person name="Lu R."/>
            <person name="Comes H.P."/>
            <person name="Ma Y."/>
            <person name="Chen Y."/>
            <person name="Huang G."/>
            <person name="Zhou Y."/>
            <person name="Zheng Z."/>
            <person name="Qiu Y."/>
        </authorList>
    </citation>
    <scope>NUCLEOTIDE SEQUENCE [LARGE SCALE GENOMIC DNA]</scope>
    <source>
        <strain evidence="3">F231</strain>
    </source>
</reference>
<keyword evidence="4" id="KW-1185">Reference proteome</keyword>
<dbReference type="PANTHER" id="PTHR33913">
    <property type="entry name" value="ALEURONE LAYER MORPHOGENESIS PROTEIN"/>
    <property type="match status" value="1"/>
</dbReference>
<dbReference type="InterPro" id="IPR057235">
    <property type="entry name" value="DUF7913"/>
</dbReference>
<dbReference type="Pfam" id="PF25500">
    <property type="entry name" value="DUF7913"/>
    <property type="match status" value="1"/>
</dbReference>
<dbReference type="Pfam" id="PF00786">
    <property type="entry name" value="PBD"/>
    <property type="match status" value="1"/>
</dbReference>
<dbReference type="AlphaFoldDB" id="A0AAN7MKG8"/>
<dbReference type="CDD" id="cd00132">
    <property type="entry name" value="CRIB"/>
    <property type="match status" value="1"/>
</dbReference>
<feature type="compositionally biased region" description="Basic residues" evidence="1">
    <location>
        <begin position="491"/>
        <end position="507"/>
    </location>
</feature>
<feature type="domain" description="CRIB" evidence="2">
    <location>
        <begin position="364"/>
        <end position="377"/>
    </location>
</feature>
<evidence type="ECO:0000313" key="4">
    <source>
        <dbReference type="Proteomes" id="UP001346149"/>
    </source>
</evidence>
<feature type="compositionally biased region" description="Low complexity" evidence="1">
    <location>
        <begin position="517"/>
        <end position="527"/>
    </location>
</feature>
<organism evidence="3 4">
    <name type="scientific">Trapa natans</name>
    <name type="common">Water chestnut</name>
    <dbReference type="NCBI Taxonomy" id="22666"/>
    <lineage>
        <taxon>Eukaryota</taxon>
        <taxon>Viridiplantae</taxon>
        <taxon>Streptophyta</taxon>
        <taxon>Embryophyta</taxon>
        <taxon>Tracheophyta</taxon>
        <taxon>Spermatophyta</taxon>
        <taxon>Magnoliopsida</taxon>
        <taxon>eudicotyledons</taxon>
        <taxon>Gunneridae</taxon>
        <taxon>Pentapetalae</taxon>
        <taxon>rosids</taxon>
        <taxon>malvids</taxon>
        <taxon>Myrtales</taxon>
        <taxon>Lythraceae</taxon>
        <taxon>Trapa</taxon>
    </lineage>
</organism>
<evidence type="ECO:0000313" key="3">
    <source>
        <dbReference type="EMBL" id="KAK4796793.1"/>
    </source>
</evidence>
<dbReference type="SMART" id="SM00285">
    <property type="entry name" value="PBD"/>
    <property type="match status" value="1"/>
</dbReference>
<dbReference type="PANTHER" id="PTHR33913:SF1">
    <property type="entry name" value="DRBM DOMAIN-CONTAINING PROTEIN"/>
    <property type="match status" value="1"/>
</dbReference>